<comment type="caution">
    <text evidence="1">The sequence shown here is derived from an EMBL/GenBank/DDBJ whole genome shotgun (WGS) entry which is preliminary data.</text>
</comment>
<evidence type="ECO:0000313" key="1">
    <source>
        <dbReference type="EMBL" id="KAH8013672.1"/>
    </source>
</evidence>
<name>A0ACB8G2I0_9SAUR</name>
<protein>
    <submittedName>
        <fullName evidence="1">Uncharacterized protein</fullName>
    </submittedName>
</protein>
<dbReference type="EMBL" id="CM037615">
    <property type="protein sequence ID" value="KAH8013672.1"/>
    <property type="molecule type" value="Genomic_DNA"/>
</dbReference>
<organism evidence="1 2">
    <name type="scientific">Sphaerodactylus townsendi</name>
    <dbReference type="NCBI Taxonomy" id="933632"/>
    <lineage>
        <taxon>Eukaryota</taxon>
        <taxon>Metazoa</taxon>
        <taxon>Chordata</taxon>
        <taxon>Craniata</taxon>
        <taxon>Vertebrata</taxon>
        <taxon>Euteleostomi</taxon>
        <taxon>Lepidosauria</taxon>
        <taxon>Squamata</taxon>
        <taxon>Bifurcata</taxon>
        <taxon>Gekkota</taxon>
        <taxon>Sphaerodactylidae</taxon>
        <taxon>Sphaerodactylus</taxon>
    </lineage>
</organism>
<proteinExistence type="predicted"/>
<accession>A0ACB8G2I0</accession>
<dbReference type="Proteomes" id="UP000827872">
    <property type="component" value="Linkage Group LG02"/>
</dbReference>
<evidence type="ECO:0000313" key="2">
    <source>
        <dbReference type="Proteomes" id="UP000827872"/>
    </source>
</evidence>
<sequence>MNEETADFQAESNTARREEESESITIASQHTSLPENILLECLNATEPSPDGAATTKPTITTATTDSYKPQQCQPLSNPWASCNESTVEDEIKLAEALNQFAINFYLAAIQYEKSDSNLVFSPFSISMLLSNLLLGARGQTKEDLENVLSYPKELSCIHDAMSTFHKSKAMIAASAIFAQPAFTGNDDFNKLSQKFYRSMIWNLTNDRVNNVNAINSWVRKSTQNKIKKLLDQVDSDVQMVLVNAVYFHSKWKTIFRSKDTIQEKFYRPGLPPSKVFMMSSKKYPLASFTDHTLQAKVGSLQLSHNMSLVIIMPRSLSQNLSDVEKRLSGDVFKSVMVKLDHISLRPTVVTIPKFKVDSSLDLMSIVGEMAYGIFFEANLCGISENEELAVSSAQHQAVMEINEEGVEAAAATAISLARTANFFEVQQPFIFVVVNEKRIPIFMGRINNPKA</sequence>
<keyword evidence="2" id="KW-1185">Reference proteome</keyword>
<reference evidence="1" key="1">
    <citation type="submission" date="2021-08" db="EMBL/GenBank/DDBJ databases">
        <title>The first chromosome-level gecko genome reveals the dynamic sex chromosomes of Neotropical dwarf geckos (Sphaerodactylidae: Sphaerodactylus).</title>
        <authorList>
            <person name="Pinto B.J."/>
            <person name="Keating S.E."/>
            <person name="Gamble T."/>
        </authorList>
    </citation>
    <scope>NUCLEOTIDE SEQUENCE</scope>
    <source>
        <strain evidence="1">TG3544</strain>
    </source>
</reference>
<gene>
    <name evidence="1" type="ORF">K3G42_021190</name>
</gene>